<dbReference type="InterPro" id="IPR036259">
    <property type="entry name" value="MFS_trans_sf"/>
</dbReference>
<reference evidence="5" key="1">
    <citation type="journal article" date="2023" name="Mol. Phylogenet. Evol.">
        <title>Genome-scale phylogeny and comparative genomics of the fungal order Sordariales.</title>
        <authorList>
            <person name="Hensen N."/>
            <person name="Bonometti L."/>
            <person name="Westerberg I."/>
            <person name="Brannstrom I.O."/>
            <person name="Guillou S."/>
            <person name="Cros-Aarteil S."/>
            <person name="Calhoun S."/>
            <person name="Haridas S."/>
            <person name="Kuo A."/>
            <person name="Mondo S."/>
            <person name="Pangilinan J."/>
            <person name="Riley R."/>
            <person name="LaButti K."/>
            <person name="Andreopoulos B."/>
            <person name="Lipzen A."/>
            <person name="Chen C."/>
            <person name="Yan M."/>
            <person name="Daum C."/>
            <person name="Ng V."/>
            <person name="Clum A."/>
            <person name="Steindorff A."/>
            <person name="Ohm R.A."/>
            <person name="Martin F."/>
            <person name="Silar P."/>
            <person name="Natvig D.O."/>
            <person name="Lalanne C."/>
            <person name="Gautier V."/>
            <person name="Ament-Velasquez S.L."/>
            <person name="Kruys A."/>
            <person name="Hutchinson M.I."/>
            <person name="Powell A.J."/>
            <person name="Barry K."/>
            <person name="Miller A.N."/>
            <person name="Grigoriev I.V."/>
            <person name="Debuchy R."/>
            <person name="Gladieux P."/>
            <person name="Hiltunen Thoren M."/>
            <person name="Johannesson H."/>
        </authorList>
    </citation>
    <scope>NUCLEOTIDE SEQUENCE</scope>
    <source>
        <strain evidence="5">PSN293</strain>
    </source>
</reference>
<feature type="transmembrane region" description="Helical" evidence="3">
    <location>
        <begin position="445"/>
        <end position="465"/>
    </location>
</feature>
<feature type="domain" description="Major facilitator superfamily (MFS) profile" evidence="4">
    <location>
        <begin position="49"/>
        <end position="469"/>
    </location>
</feature>
<gene>
    <name evidence="5" type="ORF">QBC37DRAFT_274370</name>
</gene>
<dbReference type="InterPro" id="IPR020846">
    <property type="entry name" value="MFS_dom"/>
</dbReference>
<dbReference type="GO" id="GO:0022857">
    <property type="term" value="F:transmembrane transporter activity"/>
    <property type="evidence" value="ECO:0007669"/>
    <property type="project" value="InterPro"/>
</dbReference>
<comment type="caution">
    <text evidence="5">The sequence shown here is derived from an EMBL/GenBank/DDBJ whole genome shotgun (WGS) entry which is preliminary data.</text>
</comment>
<name>A0AAN6YHV5_9PEZI</name>
<comment type="subcellular location">
    <subcellularLocation>
        <location evidence="1">Membrane</location>
        <topology evidence="1">Multi-pass membrane protein</topology>
    </subcellularLocation>
</comment>
<feature type="transmembrane region" description="Helical" evidence="3">
    <location>
        <begin position="139"/>
        <end position="157"/>
    </location>
</feature>
<feature type="transmembrane region" description="Helical" evidence="3">
    <location>
        <begin position="112"/>
        <end position="132"/>
    </location>
</feature>
<protein>
    <submittedName>
        <fullName evidence="5">Transporter</fullName>
    </submittedName>
</protein>
<feature type="transmembrane region" description="Helical" evidence="3">
    <location>
        <begin position="320"/>
        <end position="338"/>
    </location>
</feature>
<feature type="transmembrane region" description="Helical" evidence="3">
    <location>
        <begin position="417"/>
        <end position="439"/>
    </location>
</feature>
<dbReference type="EMBL" id="MU858051">
    <property type="protein sequence ID" value="KAK4218773.1"/>
    <property type="molecule type" value="Genomic_DNA"/>
</dbReference>
<feature type="transmembrane region" description="Helical" evidence="3">
    <location>
        <begin position="198"/>
        <end position="219"/>
    </location>
</feature>
<keyword evidence="3" id="KW-1133">Transmembrane helix</keyword>
<feature type="transmembrane region" description="Helical" evidence="3">
    <location>
        <begin position="350"/>
        <end position="373"/>
    </location>
</feature>
<comment type="similarity">
    <text evidence="2">Belongs to the major facilitator superfamily. Monocarboxylate porter (TC 2.A.1.13) family.</text>
</comment>
<organism evidence="5 6">
    <name type="scientific">Rhypophila decipiens</name>
    <dbReference type="NCBI Taxonomy" id="261697"/>
    <lineage>
        <taxon>Eukaryota</taxon>
        <taxon>Fungi</taxon>
        <taxon>Dikarya</taxon>
        <taxon>Ascomycota</taxon>
        <taxon>Pezizomycotina</taxon>
        <taxon>Sordariomycetes</taxon>
        <taxon>Sordariomycetidae</taxon>
        <taxon>Sordariales</taxon>
        <taxon>Naviculisporaceae</taxon>
        <taxon>Rhypophila</taxon>
    </lineage>
</organism>
<accession>A0AAN6YHV5</accession>
<keyword evidence="3" id="KW-0472">Membrane</keyword>
<feature type="transmembrane region" description="Helical" evidence="3">
    <location>
        <begin position="71"/>
        <end position="92"/>
    </location>
</feature>
<evidence type="ECO:0000313" key="5">
    <source>
        <dbReference type="EMBL" id="KAK4218773.1"/>
    </source>
</evidence>
<dbReference type="Gene3D" id="1.20.1250.20">
    <property type="entry name" value="MFS general substrate transporter like domains"/>
    <property type="match status" value="1"/>
</dbReference>
<dbReference type="Pfam" id="PF07690">
    <property type="entry name" value="MFS_1"/>
    <property type="match status" value="1"/>
</dbReference>
<dbReference type="SUPFAM" id="SSF103473">
    <property type="entry name" value="MFS general substrate transporter"/>
    <property type="match status" value="1"/>
</dbReference>
<reference evidence="5" key="2">
    <citation type="submission" date="2023-05" db="EMBL/GenBank/DDBJ databases">
        <authorList>
            <consortium name="Lawrence Berkeley National Laboratory"/>
            <person name="Steindorff A."/>
            <person name="Hensen N."/>
            <person name="Bonometti L."/>
            <person name="Westerberg I."/>
            <person name="Brannstrom I.O."/>
            <person name="Guillou S."/>
            <person name="Cros-Aarteil S."/>
            <person name="Calhoun S."/>
            <person name="Haridas S."/>
            <person name="Kuo A."/>
            <person name="Mondo S."/>
            <person name="Pangilinan J."/>
            <person name="Riley R."/>
            <person name="Labutti K."/>
            <person name="Andreopoulos B."/>
            <person name="Lipzen A."/>
            <person name="Chen C."/>
            <person name="Yanf M."/>
            <person name="Daum C."/>
            <person name="Ng V."/>
            <person name="Clum A."/>
            <person name="Ohm R."/>
            <person name="Martin F."/>
            <person name="Silar P."/>
            <person name="Natvig D."/>
            <person name="Lalanne C."/>
            <person name="Gautier V."/>
            <person name="Ament-Velasquez S.L."/>
            <person name="Kruys A."/>
            <person name="Hutchinson M.I."/>
            <person name="Powell A.J."/>
            <person name="Barry K."/>
            <person name="Miller A.N."/>
            <person name="Grigoriev I.V."/>
            <person name="Debuchy R."/>
            <person name="Gladieux P."/>
            <person name="Thoren M.H."/>
            <person name="Johannesson H."/>
        </authorList>
    </citation>
    <scope>NUCLEOTIDE SEQUENCE</scope>
    <source>
        <strain evidence="5">PSN293</strain>
    </source>
</reference>
<evidence type="ECO:0000256" key="3">
    <source>
        <dbReference type="SAM" id="Phobius"/>
    </source>
</evidence>
<dbReference type="InterPro" id="IPR050327">
    <property type="entry name" value="Proton-linked_MCT"/>
</dbReference>
<feature type="transmembrane region" description="Helical" evidence="3">
    <location>
        <begin position="225"/>
        <end position="247"/>
    </location>
</feature>
<evidence type="ECO:0000256" key="2">
    <source>
        <dbReference type="ARBA" id="ARBA00006727"/>
    </source>
</evidence>
<dbReference type="PANTHER" id="PTHR11360:SF230">
    <property type="entry name" value="MONOCARBOXYLATE TRANSPORTER, PUTATIVE (AFU_ORTHOLOGUE AFUA_2G12790)-RELATED"/>
    <property type="match status" value="1"/>
</dbReference>
<dbReference type="Proteomes" id="UP001301769">
    <property type="component" value="Unassembled WGS sequence"/>
</dbReference>
<dbReference type="InterPro" id="IPR011701">
    <property type="entry name" value="MFS"/>
</dbReference>
<proteinExistence type="inferred from homology"/>
<evidence type="ECO:0000256" key="1">
    <source>
        <dbReference type="ARBA" id="ARBA00004141"/>
    </source>
</evidence>
<sequence length="477" mass="51192">MLPRTRATGATTAAAAAGAGLITDDSPASQANNIKPVKAPTTDEAPAVELPRTSISPPVIALDTGLKPWKVVTGSFCIILPTYGLLSSIGLFQTYWKSHVLGSSFTESEISWIISMFGFLVCFFAAPSGILFDRYGHEWLLGISTAVYVGAFFGLSFCSTYGQFMVCLVVAGVSAAPPATVAFAVVSQWFKVKEGIATGCVTLGAAVGGILFSMVLQILFDKLPWKWAIIALSGIILGFMTLGNVLVETNMSLHGGRRDHSPPSSNHEEEKPNEELIISVMLKSMRFWFVSISIFAYELVLFIQWGSIPTYAAHTDFADKQFYLMMSYNIGAILGRTLPPWLSDRFLGPLNTIILMNMFTLLVVLGVWLPFGASTVQGLFVAIVLMGIGTGSFVPLGVSCVSAMCEPRDTGTWLGSVYTIVSFATLIGNPATGAILAAYGSTGLLVFLAIALLVGLMSITALRWVSQGKRMLLRDKI</sequence>
<dbReference type="PANTHER" id="PTHR11360">
    <property type="entry name" value="MONOCARBOXYLATE TRANSPORTER"/>
    <property type="match status" value="1"/>
</dbReference>
<keyword evidence="3" id="KW-0812">Transmembrane</keyword>
<dbReference type="GO" id="GO:0016020">
    <property type="term" value="C:membrane"/>
    <property type="evidence" value="ECO:0007669"/>
    <property type="project" value="UniProtKB-SubCell"/>
</dbReference>
<feature type="transmembrane region" description="Helical" evidence="3">
    <location>
        <begin position="287"/>
        <end position="308"/>
    </location>
</feature>
<feature type="transmembrane region" description="Helical" evidence="3">
    <location>
        <begin position="379"/>
        <end position="405"/>
    </location>
</feature>
<dbReference type="PROSITE" id="PS50850">
    <property type="entry name" value="MFS"/>
    <property type="match status" value="1"/>
</dbReference>
<evidence type="ECO:0000259" key="4">
    <source>
        <dbReference type="PROSITE" id="PS50850"/>
    </source>
</evidence>
<feature type="transmembrane region" description="Helical" evidence="3">
    <location>
        <begin position="163"/>
        <end position="186"/>
    </location>
</feature>
<evidence type="ECO:0000313" key="6">
    <source>
        <dbReference type="Proteomes" id="UP001301769"/>
    </source>
</evidence>
<dbReference type="AlphaFoldDB" id="A0AAN6YHV5"/>
<keyword evidence="6" id="KW-1185">Reference proteome</keyword>